<proteinExistence type="predicted"/>
<accession>A0A369BQS2</accession>
<sequence length="56" mass="6292">MNSTSTLLHLAQNGDKGAEATLISRYEPVISTFQLDSLKKLNDNHYQFHLSKSKSI</sequence>
<comment type="caution">
    <text evidence="1">The sequence shown here is derived from an EMBL/GenBank/DDBJ whole genome shotgun (WGS) entry which is preliminary data.</text>
</comment>
<organism evidence="1 2">
    <name type="scientific">Fontibacillus phaseoli</name>
    <dbReference type="NCBI Taxonomy" id="1416533"/>
    <lineage>
        <taxon>Bacteria</taxon>
        <taxon>Bacillati</taxon>
        <taxon>Bacillota</taxon>
        <taxon>Bacilli</taxon>
        <taxon>Bacillales</taxon>
        <taxon>Paenibacillaceae</taxon>
        <taxon>Fontibacillus</taxon>
    </lineage>
</organism>
<reference evidence="1 2" key="1">
    <citation type="submission" date="2018-07" db="EMBL/GenBank/DDBJ databases">
        <title>Genomic Encyclopedia of Type Strains, Phase III (KMG-III): the genomes of soil and plant-associated and newly described type strains.</title>
        <authorList>
            <person name="Whitman W."/>
        </authorList>
    </citation>
    <scope>NUCLEOTIDE SEQUENCE [LARGE SCALE GENOMIC DNA]</scope>
    <source>
        <strain evidence="1 2">CECT 8333</strain>
    </source>
</reference>
<name>A0A369BQS2_9BACL</name>
<dbReference type="AlphaFoldDB" id="A0A369BQS2"/>
<keyword evidence="2" id="KW-1185">Reference proteome</keyword>
<dbReference type="Proteomes" id="UP000253090">
    <property type="component" value="Unassembled WGS sequence"/>
</dbReference>
<gene>
    <name evidence="1" type="ORF">DFP94_101994</name>
</gene>
<evidence type="ECO:0000313" key="2">
    <source>
        <dbReference type="Proteomes" id="UP000253090"/>
    </source>
</evidence>
<dbReference type="EMBL" id="QPJW01000001">
    <property type="protein sequence ID" value="RCX23395.1"/>
    <property type="molecule type" value="Genomic_DNA"/>
</dbReference>
<evidence type="ECO:0000313" key="1">
    <source>
        <dbReference type="EMBL" id="RCX23395.1"/>
    </source>
</evidence>
<protein>
    <submittedName>
        <fullName evidence="1">Uncharacterized protein</fullName>
    </submittedName>
</protein>
<dbReference type="RefSeq" id="WP_245954484.1">
    <property type="nucleotide sequence ID" value="NZ_QPJW01000001.1"/>
</dbReference>